<sequence length="188" mass="21259">MSISKKQFGLTESITTTARADIVPHPKRRYSKVPRIIEVPSTSKGDGSYMEDVLNETSLNHSIFIPLGNERFKVFGTPDGVVDIAYTTPTEGGLPFLLYRRIRSHKNYTIESVRQYPKTLTIKEIDTSITVADDNSSSTKDIYFASVKNTISHPAKNTTIKNLGTKKKYQGHFIAPNIIEKYQHEIYM</sequence>
<evidence type="ECO:0000313" key="2">
    <source>
        <dbReference type="WBParaSite" id="SPAL_0000945300.1"/>
    </source>
</evidence>
<accession>A0A0N5BUD2</accession>
<dbReference type="WBParaSite" id="SPAL_0000945300.1">
    <property type="protein sequence ID" value="SPAL_0000945300.1"/>
    <property type="gene ID" value="SPAL_0000945300"/>
</dbReference>
<name>A0A0N5BUD2_STREA</name>
<dbReference type="Proteomes" id="UP000046392">
    <property type="component" value="Unplaced"/>
</dbReference>
<protein>
    <submittedName>
        <fullName evidence="2">ATS domain-containing protein</fullName>
    </submittedName>
</protein>
<evidence type="ECO:0000313" key="1">
    <source>
        <dbReference type="Proteomes" id="UP000046392"/>
    </source>
</evidence>
<reference evidence="2" key="1">
    <citation type="submission" date="2017-02" db="UniProtKB">
        <authorList>
            <consortium name="WormBaseParasite"/>
        </authorList>
    </citation>
    <scope>IDENTIFICATION</scope>
</reference>
<organism evidence="1 2">
    <name type="scientific">Strongyloides papillosus</name>
    <name type="common">Intestinal threadworm</name>
    <dbReference type="NCBI Taxonomy" id="174720"/>
    <lineage>
        <taxon>Eukaryota</taxon>
        <taxon>Metazoa</taxon>
        <taxon>Ecdysozoa</taxon>
        <taxon>Nematoda</taxon>
        <taxon>Chromadorea</taxon>
        <taxon>Rhabditida</taxon>
        <taxon>Tylenchina</taxon>
        <taxon>Panagrolaimomorpha</taxon>
        <taxon>Strongyloidoidea</taxon>
        <taxon>Strongyloididae</taxon>
        <taxon>Strongyloides</taxon>
    </lineage>
</organism>
<dbReference type="AlphaFoldDB" id="A0A0N5BUD2"/>
<keyword evidence="1" id="KW-1185">Reference proteome</keyword>
<proteinExistence type="predicted"/>